<keyword evidence="2" id="KW-0186">Copper</keyword>
<reference evidence="6" key="1">
    <citation type="journal article" date="2018" name="Nat. Microbiol.">
        <title>Leveraging single-cell genomics to expand the fungal tree of life.</title>
        <authorList>
            <person name="Ahrendt S.R."/>
            <person name="Quandt C.A."/>
            <person name="Ciobanu D."/>
            <person name="Clum A."/>
            <person name="Salamov A."/>
            <person name="Andreopoulos B."/>
            <person name="Cheng J.F."/>
            <person name="Woyke T."/>
            <person name="Pelin A."/>
            <person name="Henrissat B."/>
            <person name="Reynolds N.K."/>
            <person name="Benny G.L."/>
            <person name="Smith M.E."/>
            <person name="James T.Y."/>
            <person name="Grigoriev I.V."/>
        </authorList>
    </citation>
    <scope>NUCLEOTIDE SEQUENCE [LARGE SCALE GENOMIC DNA]</scope>
    <source>
        <strain evidence="6">RSA 1356</strain>
    </source>
</reference>
<dbReference type="PROSITE" id="PS00498">
    <property type="entry name" value="TYROSINASE_2"/>
    <property type="match status" value="1"/>
</dbReference>
<feature type="non-terminal residue" evidence="5">
    <location>
        <position position="305"/>
    </location>
</feature>
<name>A0A4P9XMQ7_9FUNG</name>
<dbReference type="STRING" id="78915.A0A4P9XMQ7"/>
<dbReference type="EMBL" id="KZ992839">
    <property type="protein sequence ID" value="RKP06671.1"/>
    <property type="molecule type" value="Genomic_DNA"/>
</dbReference>
<evidence type="ECO:0000256" key="3">
    <source>
        <dbReference type="SAM" id="SignalP"/>
    </source>
</evidence>
<dbReference type="SUPFAM" id="SSF48056">
    <property type="entry name" value="Di-copper centre-containing domain"/>
    <property type="match status" value="1"/>
</dbReference>
<keyword evidence="1" id="KW-0479">Metal-binding</keyword>
<keyword evidence="6" id="KW-1185">Reference proteome</keyword>
<feature type="domain" description="Tyrosinase copper-binding" evidence="4">
    <location>
        <begin position="234"/>
        <end position="245"/>
    </location>
</feature>
<protein>
    <recommendedName>
        <fullName evidence="4">Tyrosinase copper-binding domain-containing protein</fullName>
    </recommendedName>
</protein>
<proteinExistence type="predicted"/>
<dbReference type="PANTHER" id="PTHR11474:SF126">
    <property type="entry name" value="TYROSINASE-LIKE PROTEIN TYR-1-RELATED"/>
    <property type="match status" value="1"/>
</dbReference>
<sequence>MRLSTLGHFLAAVVATTTLTLLSASETSAALPPLCPNPRYRRELRDMSDNERERFFAAMRRILDRPGPGKPSVYDSLAYYHNDQSYYTHNTPSFFPYHRLALDRLEKALQAVDPSVTLPYWDWSADAQAPEASPILSRTWFGTNGQGPNFCLKDGFYANFRPLYHAADQPGHCIQRRFDAGNRINAFASPELLADIVGNSPNFAVFRTRMEGYPHGGVHNGIGGTLSSMYSPNDPIFYMHHAFIDKLWYDWQAIDPNNRIYQYYGYDPTEKREVNLYQTLRPPFASRRVGDGMSVRHNGLCYKYL</sequence>
<dbReference type="Gene3D" id="1.10.1280.10">
    <property type="entry name" value="Di-copper center containing domain from catechol oxidase"/>
    <property type="match status" value="1"/>
</dbReference>
<dbReference type="InterPro" id="IPR002227">
    <property type="entry name" value="Tyrosinase_Cu-bd"/>
</dbReference>
<accession>A0A4P9XMQ7</accession>
<evidence type="ECO:0000256" key="2">
    <source>
        <dbReference type="ARBA" id="ARBA00023008"/>
    </source>
</evidence>
<gene>
    <name evidence="5" type="ORF">THASP1DRAFT_18167</name>
</gene>
<keyword evidence="3" id="KW-0732">Signal</keyword>
<evidence type="ECO:0000313" key="6">
    <source>
        <dbReference type="Proteomes" id="UP000271241"/>
    </source>
</evidence>
<organism evidence="5 6">
    <name type="scientific">Thamnocephalis sphaerospora</name>
    <dbReference type="NCBI Taxonomy" id="78915"/>
    <lineage>
        <taxon>Eukaryota</taxon>
        <taxon>Fungi</taxon>
        <taxon>Fungi incertae sedis</taxon>
        <taxon>Zoopagomycota</taxon>
        <taxon>Zoopagomycotina</taxon>
        <taxon>Zoopagomycetes</taxon>
        <taxon>Zoopagales</taxon>
        <taxon>Sigmoideomycetaceae</taxon>
        <taxon>Thamnocephalis</taxon>
    </lineage>
</organism>
<dbReference type="PANTHER" id="PTHR11474">
    <property type="entry name" value="TYROSINASE FAMILY MEMBER"/>
    <property type="match status" value="1"/>
</dbReference>
<dbReference type="InterPro" id="IPR008922">
    <property type="entry name" value="Di-copper_centre_dom_sf"/>
</dbReference>
<feature type="chain" id="PRO_5020527530" description="Tyrosinase copper-binding domain-containing protein" evidence="3">
    <location>
        <begin position="31"/>
        <end position="305"/>
    </location>
</feature>
<dbReference type="PRINTS" id="PR00092">
    <property type="entry name" value="TYROSINASE"/>
</dbReference>
<evidence type="ECO:0000256" key="1">
    <source>
        <dbReference type="ARBA" id="ARBA00022723"/>
    </source>
</evidence>
<dbReference type="GO" id="GO:0016491">
    <property type="term" value="F:oxidoreductase activity"/>
    <property type="evidence" value="ECO:0007669"/>
    <property type="project" value="InterPro"/>
</dbReference>
<dbReference type="Proteomes" id="UP000271241">
    <property type="component" value="Unassembled WGS sequence"/>
</dbReference>
<evidence type="ECO:0000313" key="5">
    <source>
        <dbReference type="EMBL" id="RKP06671.1"/>
    </source>
</evidence>
<dbReference type="AlphaFoldDB" id="A0A4P9XMQ7"/>
<dbReference type="Pfam" id="PF00264">
    <property type="entry name" value="Tyrosinase"/>
    <property type="match status" value="1"/>
</dbReference>
<dbReference type="InterPro" id="IPR050316">
    <property type="entry name" value="Tyrosinase/Hemocyanin"/>
</dbReference>
<feature type="signal peptide" evidence="3">
    <location>
        <begin position="1"/>
        <end position="30"/>
    </location>
</feature>
<dbReference type="OrthoDB" id="6132182at2759"/>
<evidence type="ECO:0000259" key="4">
    <source>
        <dbReference type="PROSITE" id="PS00498"/>
    </source>
</evidence>
<dbReference type="GO" id="GO:0046872">
    <property type="term" value="F:metal ion binding"/>
    <property type="evidence" value="ECO:0007669"/>
    <property type="project" value="UniProtKB-KW"/>
</dbReference>